<dbReference type="EMBL" id="MU860364">
    <property type="protein sequence ID" value="KAK4234477.1"/>
    <property type="molecule type" value="Genomic_DNA"/>
</dbReference>
<protein>
    <submittedName>
        <fullName evidence="2">Uncharacterized protein</fullName>
    </submittedName>
</protein>
<reference evidence="2" key="2">
    <citation type="submission" date="2023-05" db="EMBL/GenBank/DDBJ databases">
        <authorList>
            <consortium name="Lawrence Berkeley National Laboratory"/>
            <person name="Steindorff A."/>
            <person name="Hensen N."/>
            <person name="Bonometti L."/>
            <person name="Westerberg I."/>
            <person name="Brannstrom I.O."/>
            <person name="Guillou S."/>
            <person name="Cros-Aarteil S."/>
            <person name="Calhoun S."/>
            <person name="Haridas S."/>
            <person name="Kuo A."/>
            <person name="Mondo S."/>
            <person name="Pangilinan J."/>
            <person name="Riley R."/>
            <person name="Labutti K."/>
            <person name="Andreopoulos B."/>
            <person name="Lipzen A."/>
            <person name="Chen C."/>
            <person name="Yanf M."/>
            <person name="Daum C."/>
            <person name="Ng V."/>
            <person name="Clum A."/>
            <person name="Ohm R."/>
            <person name="Martin F."/>
            <person name="Silar P."/>
            <person name="Natvig D."/>
            <person name="Lalanne C."/>
            <person name="Gautier V."/>
            <person name="Ament-Velasquez S.L."/>
            <person name="Kruys A."/>
            <person name="Hutchinson M.I."/>
            <person name="Powell A.J."/>
            <person name="Barry K."/>
            <person name="Miller A.N."/>
            <person name="Grigoriev I.V."/>
            <person name="Debuchy R."/>
            <person name="Gladieux P."/>
            <person name="Thoren M.H."/>
            <person name="Johannesson H."/>
        </authorList>
    </citation>
    <scope>NUCLEOTIDE SEQUENCE</scope>
    <source>
        <strain evidence="2">CBS 532.94</strain>
    </source>
</reference>
<proteinExistence type="predicted"/>
<dbReference type="Proteomes" id="UP001303760">
    <property type="component" value="Unassembled WGS sequence"/>
</dbReference>
<feature type="region of interest" description="Disordered" evidence="1">
    <location>
        <begin position="153"/>
        <end position="194"/>
    </location>
</feature>
<comment type="caution">
    <text evidence="2">The sequence shown here is derived from an EMBL/GenBank/DDBJ whole genome shotgun (WGS) entry which is preliminary data.</text>
</comment>
<reference evidence="2" key="1">
    <citation type="journal article" date="2023" name="Mol. Phylogenet. Evol.">
        <title>Genome-scale phylogeny and comparative genomics of the fungal order Sordariales.</title>
        <authorList>
            <person name="Hensen N."/>
            <person name="Bonometti L."/>
            <person name="Westerberg I."/>
            <person name="Brannstrom I.O."/>
            <person name="Guillou S."/>
            <person name="Cros-Aarteil S."/>
            <person name="Calhoun S."/>
            <person name="Haridas S."/>
            <person name="Kuo A."/>
            <person name="Mondo S."/>
            <person name="Pangilinan J."/>
            <person name="Riley R."/>
            <person name="LaButti K."/>
            <person name="Andreopoulos B."/>
            <person name="Lipzen A."/>
            <person name="Chen C."/>
            <person name="Yan M."/>
            <person name="Daum C."/>
            <person name="Ng V."/>
            <person name="Clum A."/>
            <person name="Steindorff A."/>
            <person name="Ohm R.A."/>
            <person name="Martin F."/>
            <person name="Silar P."/>
            <person name="Natvig D.O."/>
            <person name="Lalanne C."/>
            <person name="Gautier V."/>
            <person name="Ament-Velasquez S.L."/>
            <person name="Kruys A."/>
            <person name="Hutchinson M.I."/>
            <person name="Powell A.J."/>
            <person name="Barry K."/>
            <person name="Miller A.N."/>
            <person name="Grigoriev I.V."/>
            <person name="Debuchy R."/>
            <person name="Gladieux P."/>
            <person name="Hiltunen Thoren M."/>
            <person name="Johannesson H."/>
        </authorList>
    </citation>
    <scope>NUCLEOTIDE SEQUENCE</scope>
    <source>
        <strain evidence="2">CBS 532.94</strain>
    </source>
</reference>
<name>A0AAN7C3P1_9PEZI</name>
<organism evidence="2 3">
    <name type="scientific">Achaetomium macrosporum</name>
    <dbReference type="NCBI Taxonomy" id="79813"/>
    <lineage>
        <taxon>Eukaryota</taxon>
        <taxon>Fungi</taxon>
        <taxon>Dikarya</taxon>
        <taxon>Ascomycota</taxon>
        <taxon>Pezizomycotina</taxon>
        <taxon>Sordariomycetes</taxon>
        <taxon>Sordariomycetidae</taxon>
        <taxon>Sordariales</taxon>
        <taxon>Chaetomiaceae</taxon>
        <taxon>Achaetomium</taxon>
    </lineage>
</organism>
<dbReference type="AlphaFoldDB" id="A0AAN7C3P1"/>
<gene>
    <name evidence="2" type="ORF">C8A03DRAFT_47194</name>
</gene>
<accession>A0AAN7C3P1</accession>
<evidence type="ECO:0000256" key="1">
    <source>
        <dbReference type="SAM" id="MobiDB-lite"/>
    </source>
</evidence>
<sequence>MKPTYLLGTLACGLCVQGRQAPADRLAARQWGEGGGGFGGGWGGGGGGSGGAACEWTGHCLGDSCETEIDCDGDLTCRAGRCANPGASQPGGWPTPTTIIKTTTVYVTSWPTPTSNPTCEWTGHCAGDPCEEDTDCDGDLACRTGRCGGAPPTSTRRVPTTTRRATTTTRRVTVSPVPTRSTGRPQPTTTRQPTPACGDNPLACIGLSCETDADCGFDLIICKDGVCGL</sequence>
<keyword evidence="3" id="KW-1185">Reference proteome</keyword>
<evidence type="ECO:0000313" key="2">
    <source>
        <dbReference type="EMBL" id="KAK4234477.1"/>
    </source>
</evidence>
<evidence type="ECO:0000313" key="3">
    <source>
        <dbReference type="Proteomes" id="UP001303760"/>
    </source>
</evidence>